<dbReference type="OrthoDB" id="9767885at2"/>
<dbReference type="SUPFAM" id="SSF110296">
    <property type="entry name" value="Oligoxyloglucan reducing end-specific cellobiohydrolase"/>
    <property type="match status" value="1"/>
</dbReference>
<dbReference type="GO" id="GO:0015979">
    <property type="term" value="P:photosynthesis"/>
    <property type="evidence" value="ECO:0007669"/>
    <property type="project" value="UniProtKB-KW"/>
</dbReference>
<feature type="domain" description="Photosynthesis system II assembly factor Ycf48/Hcf136-like" evidence="3">
    <location>
        <begin position="125"/>
        <end position="242"/>
    </location>
</feature>
<keyword evidence="5" id="KW-1185">Reference proteome</keyword>
<dbReference type="Proteomes" id="UP000308430">
    <property type="component" value="Unassembled WGS sequence"/>
</dbReference>
<evidence type="ECO:0000313" key="5">
    <source>
        <dbReference type="Proteomes" id="UP000308430"/>
    </source>
</evidence>
<dbReference type="AlphaFoldDB" id="A0A4S4ASR2"/>
<dbReference type="EMBL" id="SSOC01000006">
    <property type="protein sequence ID" value="THF62913.1"/>
    <property type="molecule type" value="Genomic_DNA"/>
</dbReference>
<dbReference type="CDD" id="cd15482">
    <property type="entry name" value="Sialidase_non-viral"/>
    <property type="match status" value="1"/>
</dbReference>
<sequence>MNLYKAIGVLFVLFVGATVMFAFSPRHGAPVPPTEIRIEQLLMLDAALLEDGRLVAAGERGRIFYSDDGGAYWQTAASPTEATLTALSFTDARHGVAVGHDAVVLRTEDGGTTWQLVAEDPQAEAPLLAVRMEADGRGLAVGAYGSALASADGGAHWEPVTLADDDRHFNALAALPDGTLLLAGEAGLLMRSDDGGENWAALESPYNGSFFGLLTLPGDVVLAYGMRGHIFRSEDRGEHWEEVDSGIEATLFGGRVLDDGRVVLAGQAGTVLVGDAQGRGFAPGGNDDTGVYGAVLPRAGGLLLFGEGGVRRMAMEGNGGSKQ</sequence>
<evidence type="ECO:0000313" key="4">
    <source>
        <dbReference type="EMBL" id="THF62913.1"/>
    </source>
</evidence>
<keyword evidence="2" id="KW-0604">Photosystem II</keyword>
<evidence type="ECO:0000256" key="1">
    <source>
        <dbReference type="ARBA" id="ARBA00022531"/>
    </source>
</evidence>
<gene>
    <name evidence="4" type="ORF">E6C76_16750</name>
</gene>
<keyword evidence="1" id="KW-0602">Photosynthesis</keyword>
<protein>
    <submittedName>
        <fullName evidence="4">Sialidase</fullName>
    </submittedName>
</protein>
<dbReference type="PANTHER" id="PTHR47199">
    <property type="entry name" value="PHOTOSYSTEM II STABILITY/ASSEMBLY FACTOR HCF136, CHLOROPLASTIC"/>
    <property type="match status" value="1"/>
</dbReference>
<organism evidence="4 5">
    <name type="scientific">Pseudothauera nasutitermitis</name>
    <dbReference type="NCBI Taxonomy" id="2565930"/>
    <lineage>
        <taxon>Bacteria</taxon>
        <taxon>Pseudomonadati</taxon>
        <taxon>Pseudomonadota</taxon>
        <taxon>Betaproteobacteria</taxon>
        <taxon>Rhodocyclales</taxon>
        <taxon>Zoogloeaceae</taxon>
        <taxon>Pseudothauera</taxon>
    </lineage>
</organism>
<comment type="caution">
    <text evidence="4">The sequence shown here is derived from an EMBL/GenBank/DDBJ whole genome shotgun (WGS) entry which is preliminary data.</text>
</comment>
<dbReference type="Gene3D" id="2.130.10.10">
    <property type="entry name" value="YVTN repeat-like/Quinoprotein amine dehydrogenase"/>
    <property type="match status" value="1"/>
</dbReference>
<feature type="domain" description="Photosynthesis system II assembly factor Ycf48/Hcf136-like" evidence="3">
    <location>
        <begin position="72"/>
        <end position="118"/>
    </location>
</feature>
<proteinExistence type="predicted"/>
<dbReference type="InterPro" id="IPR028203">
    <property type="entry name" value="PSII_CF48-like_dom"/>
</dbReference>
<accession>A0A4S4ASR2</accession>
<dbReference type="Pfam" id="PF14870">
    <property type="entry name" value="PSII_BNR"/>
    <property type="match status" value="2"/>
</dbReference>
<evidence type="ECO:0000256" key="2">
    <source>
        <dbReference type="ARBA" id="ARBA00023276"/>
    </source>
</evidence>
<dbReference type="GO" id="GO:0009523">
    <property type="term" value="C:photosystem II"/>
    <property type="evidence" value="ECO:0007669"/>
    <property type="project" value="UniProtKB-KW"/>
</dbReference>
<dbReference type="RefSeq" id="WP_136349394.1">
    <property type="nucleotide sequence ID" value="NZ_SSOC01000006.1"/>
</dbReference>
<evidence type="ECO:0000259" key="3">
    <source>
        <dbReference type="Pfam" id="PF14870"/>
    </source>
</evidence>
<name>A0A4S4ASR2_9RHOO</name>
<dbReference type="PANTHER" id="PTHR47199:SF2">
    <property type="entry name" value="PHOTOSYSTEM II STABILITY_ASSEMBLY FACTOR HCF136, CHLOROPLASTIC"/>
    <property type="match status" value="1"/>
</dbReference>
<reference evidence="4 5" key="1">
    <citation type="submission" date="2019-04" db="EMBL/GenBank/DDBJ databases">
        <title>Azoarcus nasutitermitis sp. nov. isolated from termite nest.</title>
        <authorList>
            <person name="Lin S.-Y."/>
            <person name="Hameed A."/>
            <person name="Hsu Y.-H."/>
            <person name="Young C.-C."/>
        </authorList>
    </citation>
    <scope>NUCLEOTIDE SEQUENCE [LARGE SCALE GENOMIC DNA]</scope>
    <source>
        <strain evidence="4 5">CC-YHH838</strain>
    </source>
</reference>
<dbReference type="InterPro" id="IPR015943">
    <property type="entry name" value="WD40/YVTN_repeat-like_dom_sf"/>
</dbReference>